<dbReference type="EMBL" id="JAHCLR010000015">
    <property type="protein sequence ID" value="MBS9533922.1"/>
    <property type="molecule type" value="Genomic_DNA"/>
</dbReference>
<evidence type="ECO:0000313" key="4">
    <source>
        <dbReference type="Proteomes" id="UP001519535"/>
    </source>
</evidence>
<dbReference type="Proteomes" id="UP001519535">
    <property type="component" value="Unassembled WGS sequence"/>
</dbReference>
<dbReference type="InterPro" id="IPR050902">
    <property type="entry name" value="ABC_Transporter_SBP"/>
</dbReference>
<dbReference type="InterPro" id="IPR002491">
    <property type="entry name" value="ABC_transptr_periplasmic_BD"/>
</dbReference>
<dbReference type="SUPFAM" id="SSF53807">
    <property type="entry name" value="Helical backbone' metal receptor"/>
    <property type="match status" value="1"/>
</dbReference>
<dbReference type="Gene3D" id="3.40.50.1980">
    <property type="entry name" value="Nitrogenase molybdenum iron protein domain"/>
    <property type="match status" value="2"/>
</dbReference>
<organism evidence="3 4">
    <name type="scientific">Mycolicibacter acidiphilus</name>
    <dbReference type="NCBI Taxonomy" id="2835306"/>
    <lineage>
        <taxon>Bacteria</taxon>
        <taxon>Bacillati</taxon>
        <taxon>Actinomycetota</taxon>
        <taxon>Actinomycetes</taxon>
        <taxon>Mycobacteriales</taxon>
        <taxon>Mycobacteriaceae</taxon>
        <taxon>Mycolicibacter</taxon>
    </lineage>
</organism>
<keyword evidence="4" id="KW-1185">Reference proteome</keyword>
<dbReference type="RefSeq" id="WP_214092799.1">
    <property type="nucleotide sequence ID" value="NZ_JAHCLR010000015.1"/>
</dbReference>
<proteinExistence type="inferred from homology"/>
<evidence type="ECO:0000259" key="2">
    <source>
        <dbReference type="Pfam" id="PF01497"/>
    </source>
</evidence>
<comment type="caution">
    <text evidence="3">The sequence shown here is derived from an EMBL/GenBank/DDBJ whole genome shotgun (WGS) entry which is preliminary data.</text>
</comment>
<dbReference type="PROSITE" id="PS51257">
    <property type="entry name" value="PROKAR_LIPOPROTEIN"/>
    <property type="match status" value="1"/>
</dbReference>
<name>A0ABS5RIU0_9MYCO</name>
<sequence length="395" mass="41777">MSAPRPGALRTVAALIAAVTLTATGCAPDRPAIAGPRAGCITDFDPAVDYFPDKSTVLDAVNFRLDYHRSYQVLTVEQPYPGGRPVSYVLVRCGAPAPELTGDLARAQQISTPVTGLFSTSTTHLGMLAELDRTDVVTGVGNPALVVNPAIRDRRTVGFAPGGRLNVEAVLGAAPDVLVTGGLDDPGYPRLRDAGIGVVADAEWLEPSPLGRAEWVKVFAALTGTERRAAQVYDGVRTAYRRLADGAAGTAPADVLPGSMHQGIWSMPTGSGYAGRLIADAGGAYPWAAAAGPEWLKLNFESVYARAGRAPLWLVTDDWRTLPDAVAADPRYAELAALRDGGVWSATRTLGPGGGNDYWERGTARPDLILADLIAILHPDAARDHRFEFYRQVAA</sequence>
<reference evidence="3 4" key="1">
    <citation type="submission" date="2021-05" db="EMBL/GenBank/DDBJ databases">
        <title>Mycobacterium acidophilum sp. nov., an extremely acid-tolerant member of the genus Mycobacterium.</title>
        <authorList>
            <person name="Xia J."/>
        </authorList>
    </citation>
    <scope>NUCLEOTIDE SEQUENCE [LARGE SCALE GENOMIC DNA]</scope>
    <source>
        <strain evidence="3 4">M1</strain>
    </source>
</reference>
<dbReference type="PANTHER" id="PTHR30535">
    <property type="entry name" value="VITAMIN B12-BINDING PROTEIN"/>
    <property type="match status" value="1"/>
</dbReference>
<dbReference type="PANTHER" id="PTHR30535:SF34">
    <property type="entry name" value="MOLYBDATE-BINDING PROTEIN MOLA"/>
    <property type="match status" value="1"/>
</dbReference>
<gene>
    <name evidence="3" type="ORF">KIH27_10030</name>
</gene>
<accession>A0ABS5RIU0</accession>
<evidence type="ECO:0000256" key="1">
    <source>
        <dbReference type="ARBA" id="ARBA00008814"/>
    </source>
</evidence>
<evidence type="ECO:0000313" key="3">
    <source>
        <dbReference type="EMBL" id="MBS9533922.1"/>
    </source>
</evidence>
<dbReference type="Pfam" id="PF01497">
    <property type="entry name" value="Peripla_BP_2"/>
    <property type="match status" value="1"/>
</dbReference>
<comment type="similarity">
    <text evidence="1">Belongs to the bacterial solute-binding protein 8 family.</text>
</comment>
<protein>
    <submittedName>
        <fullName evidence="3">ABC transporter substrate-binding protein</fullName>
    </submittedName>
</protein>
<feature type="domain" description="Fe/B12 periplasmic-binding" evidence="2">
    <location>
        <begin position="119"/>
        <end position="343"/>
    </location>
</feature>